<dbReference type="AlphaFoldDB" id="A0A811NNL7"/>
<dbReference type="InterPro" id="IPR003591">
    <property type="entry name" value="Leu-rich_rpt_typical-subtyp"/>
</dbReference>
<dbReference type="PRINTS" id="PR00364">
    <property type="entry name" value="DISEASERSIST"/>
</dbReference>
<dbReference type="Gene3D" id="1.20.5.4130">
    <property type="match status" value="1"/>
</dbReference>
<feature type="domain" description="R13L1/DRL21-like LRR repeat region" evidence="12">
    <location>
        <begin position="783"/>
        <end position="829"/>
    </location>
</feature>
<protein>
    <submittedName>
        <fullName evidence="13">Uncharacterized protein</fullName>
    </submittedName>
</protein>
<dbReference type="InterPro" id="IPR041118">
    <property type="entry name" value="Rx_N"/>
</dbReference>
<organism evidence="13 14">
    <name type="scientific">Miscanthus lutarioriparius</name>
    <dbReference type="NCBI Taxonomy" id="422564"/>
    <lineage>
        <taxon>Eukaryota</taxon>
        <taxon>Viridiplantae</taxon>
        <taxon>Streptophyta</taxon>
        <taxon>Embryophyta</taxon>
        <taxon>Tracheophyta</taxon>
        <taxon>Spermatophyta</taxon>
        <taxon>Magnoliopsida</taxon>
        <taxon>Liliopsida</taxon>
        <taxon>Poales</taxon>
        <taxon>Poaceae</taxon>
        <taxon>PACMAD clade</taxon>
        <taxon>Panicoideae</taxon>
        <taxon>Andropogonodae</taxon>
        <taxon>Andropogoneae</taxon>
        <taxon>Saccharinae</taxon>
        <taxon>Miscanthus</taxon>
    </lineage>
</organism>
<feature type="domain" description="Disease resistance R13L4/SHOC-2-like LRR" evidence="11">
    <location>
        <begin position="511"/>
        <end position="634"/>
    </location>
</feature>
<dbReference type="InterPro" id="IPR036388">
    <property type="entry name" value="WH-like_DNA-bd_sf"/>
</dbReference>
<keyword evidence="4" id="KW-0547">Nucleotide-binding</keyword>
<evidence type="ECO:0000256" key="6">
    <source>
        <dbReference type="ARBA" id="ARBA00022840"/>
    </source>
</evidence>
<dbReference type="InterPro" id="IPR027417">
    <property type="entry name" value="P-loop_NTPase"/>
</dbReference>
<dbReference type="InterPro" id="IPR032675">
    <property type="entry name" value="LRR_dom_sf"/>
</dbReference>
<dbReference type="Pfam" id="PF25019">
    <property type="entry name" value="LRR_R13L1-DRL21"/>
    <property type="match status" value="1"/>
</dbReference>
<feature type="domain" description="NB-ARC" evidence="8">
    <location>
        <begin position="184"/>
        <end position="303"/>
    </location>
</feature>
<evidence type="ECO:0000259" key="8">
    <source>
        <dbReference type="Pfam" id="PF00931"/>
    </source>
</evidence>
<keyword evidence="7" id="KW-0175">Coiled coil</keyword>
<dbReference type="InterPro" id="IPR055414">
    <property type="entry name" value="LRR_R13L4/SHOC2-like"/>
</dbReference>
<reference evidence="13" key="1">
    <citation type="submission" date="2020-10" db="EMBL/GenBank/DDBJ databases">
        <authorList>
            <person name="Han B."/>
            <person name="Lu T."/>
            <person name="Zhao Q."/>
            <person name="Huang X."/>
            <person name="Zhao Y."/>
        </authorList>
    </citation>
    <scope>NUCLEOTIDE SEQUENCE</scope>
</reference>
<evidence type="ECO:0000259" key="12">
    <source>
        <dbReference type="Pfam" id="PF25019"/>
    </source>
</evidence>
<dbReference type="Gene3D" id="3.40.50.300">
    <property type="entry name" value="P-loop containing nucleotide triphosphate hydrolases"/>
    <property type="match status" value="1"/>
</dbReference>
<dbReference type="OrthoDB" id="674488at2759"/>
<keyword evidence="14" id="KW-1185">Reference proteome</keyword>
<dbReference type="SMART" id="SM00369">
    <property type="entry name" value="LRR_TYP"/>
    <property type="match status" value="3"/>
</dbReference>
<dbReference type="GO" id="GO:0002758">
    <property type="term" value="P:innate immune response-activating signaling pathway"/>
    <property type="evidence" value="ECO:0007669"/>
    <property type="project" value="UniProtKB-ARBA"/>
</dbReference>
<dbReference type="InterPro" id="IPR001611">
    <property type="entry name" value="Leu-rich_rpt"/>
</dbReference>
<dbReference type="Pfam" id="PF23598">
    <property type="entry name" value="LRR_14"/>
    <property type="match status" value="1"/>
</dbReference>
<dbReference type="Pfam" id="PF00560">
    <property type="entry name" value="LRR_1"/>
    <property type="match status" value="1"/>
</dbReference>
<dbReference type="SUPFAM" id="SSF52058">
    <property type="entry name" value="L domain-like"/>
    <property type="match status" value="1"/>
</dbReference>
<dbReference type="Pfam" id="PF18052">
    <property type="entry name" value="Rx_N"/>
    <property type="match status" value="1"/>
</dbReference>
<dbReference type="GO" id="GO:0009626">
    <property type="term" value="P:plant-type hypersensitive response"/>
    <property type="evidence" value="ECO:0007669"/>
    <property type="project" value="UniProtKB-ARBA"/>
</dbReference>
<dbReference type="Gene3D" id="1.10.10.10">
    <property type="entry name" value="Winged helix-like DNA-binding domain superfamily/Winged helix DNA-binding domain"/>
    <property type="match status" value="1"/>
</dbReference>
<comment type="caution">
    <text evidence="13">The sequence shown here is derived from an EMBL/GenBank/DDBJ whole genome shotgun (WGS) entry which is preliminary data.</text>
</comment>
<keyword evidence="6" id="KW-0067">ATP-binding</keyword>
<keyword evidence="3" id="KW-0677">Repeat</keyword>
<dbReference type="InterPro" id="IPR056789">
    <property type="entry name" value="LRR_R13L1-DRL21"/>
</dbReference>
<evidence type="ECO:0000256" key="7">
    <source>
        <dbReference type="ARBA" id="ARBA00023054"/>
    </source>
</evidence>
<keyword evidence="2" id="KW-0433">Leucine-rich repeat</keyword>
<evidence type="ECO:0000256" key="3">
    <source>
        <dbReference type="ARBA" id="ARBA00022737"/>
    </source>
</evidence>
<dbReference type="Pfam" id="PF23559">
    <property type="entry name" value="WHD_DRP"/>
    <property type="match status" value="1"/>
</dbReference>
<evidence type="ECO:0000313" key="14">
    <source>
        <dbReference type="Proteomes" id="UP000604825"/>
    </source>
</evidence>
<evidence type="ECO:0000256" key="2">
    <source>
        <dbReference type="ARBA" id="ARBA00022614"/>
    </source>
</evidence>
<gene>
    <name evidence="13" type="ORF">NCGR_LOCUS19089</name>
</gene>
<dbReference type="FunFam" id="1.10.10.10:FF:000322">
    <property type="entry name" value="Probable disease resistance protein At1g63360"/>
    <property type="match status" value="1"/>
</dbReference>
<accession>A0A811NNL7</accession>
<dbReference type="SUPFAM" id="SSF52540">
    <property type="entry name" value="P-loop containing nucleoside triphosphate hydrolases"/>
    <property type="match status" value="1"/>
</dbReference>
<dbReference type="InterPro" id="IPR058922">
    <property type="entry name" value="WHD_DRP"/>
</dbReference>
<sequence length="1054" mass="119326">MSGGAEMIAGAVVQRLAGMLGNKAWERVELLWNFKEDVEGMERIMIDLKLALSYADKRSRESDGRDELVQPWLTRYKSVAYDIEDALDELVANATIWENSKCTVKLFFSSINPLIVRITMSNKTRNIRMKLDKIVEDQKKFPLQQLMPTPTSQDGNKNRNETFIGDRDEIKMVGRGKEKKGILNKMLQKYRDQESSIIPIVGLGGMGKTTLAKVVYTDKETNMFDVKAWVHVSMDFDLSKIVSAIISQVENSTPVNNAGLQYLKSQLDRIFHDKFYLIVLDDLWEEGRSELENLINMLQSGNKGSGLPTDLEDIGKGIACRCSGVPLVAKALGFVMQKHYTIEEWMDIKNSNILDIKDDDKGILNGLLLSYYHMPPELKLCFMYCSIFPKSHDIDHDCLIQLWIALGFVQGADRQLLQKTGIEYVDEFLGMSFLNIQTSSTALVARIFKPTLKLRMHDMVHDLARLVAADEFSYTNGATNFSAKKDKLNSHFHLMINQNETSLDYTSFLKKVRALHFRGCDRMDLPKQSFSQMLCLRVLDLSGCHLSDLPSSVYKLKLLRFLDASTLPISNLSKSLNHLLNLQTLILANSSLKTLPANIGCLQKLQYFDLSGCVNLCELPISFGNLSALLFLNLASCHELHTLPESFGKLHMLQFLNLSNCYKLHLLPESCCRLHGLAHLDLSDCHNLEKLPDCIDQLSKLEYLNMTSCSKGETKPQRVNRTGIYGGSGDLWGQIVELEKAPCHDLHIIGLENVKHLEGAEQAKISNNSSITWLTLIWEHDKDFPSWMLDIPSYLPHLTSIFLSELKGCSRLPPLGRLPNLRALALSDMPDLKCVDREFYGDYGSCQKLRMIVLNKMDNLESWWTTRSSTEEGEFLIPNLHLLAAMDCPKLKFMPYPPRSMVWMLENCEHVLPEHGFGNLSSSTSPFFLVIGGTSLSSEWWRRTQHISSIEGLELNNITGLGTLPEAIRCFRSLRKLAIVLCADLETLPEWLGDLTSLREIRIDECPKVSLLPESIHGLTELKKLRIINCPELFEKCQGEDKHKIAHIPEVTSV</sequence>
<dbReference type="PANTHER" id="PTHR36766:SF40">
    <property type="entry name" value="DISEASE RESISTANCE PROTEIN RGA3"/>
    <property type="match status" value="1"/>
</dbReference>
<feature type="domain" description="Disease resistance protein winged helix" evidence="10">
    <location>
        <begin position="387"/>
        <end position="464"/>
    </location>
</feature>
<evidence type="ECO:0000256" key="5">
    <source>
        <dbReference type="ARBA" id="ARBA00022821"/>
    </source>
</evidence>
<evidence type="ECO:0000259" key="11">
    <source>
        <dbReference type="Pfam" id="PF23598"/>
    </source>
</evidence>
<dbReference type="Gene3D" id="3.80.10.10">
    <property type="entry name" value="Ribonuclease Inhibitor"/>
    <property type="match status" value="2"/>
</dbReference>
<evidence type="ECO:0000259" key="10">
    <source>
        <dbReference type="Pfam" id="PF23559"/>
    </source>
</evidence>
<dbReference type="GO" id="GO:0005524">
    <property type="term" value="F:ATP binding"/>
    <property type="evidence" value="ECO:0007669"/>
    <property type="project" value="UniProtKB-KW"/>
</dbReference>
<feature type="domain" description="Disease resistance N-terminal" evidence="9">
    <location>
        <begin position="12"/>
        <end position="100"/>
    </location>
</feature>
<evidence type="ECO:0000256" key="1">
    <source>
        <dbReference type="ARBA" id="ARBA00008894"/>
    </source>
</evidence>
<name>A0A811NNL7_9POAL</name>
<evidence type="ECO:0000259" key="9">
    <source>
        <dbReference type="Pfam" id="PF18052"/>
    </source>
</evidence>
<dbReference type="GO" id="GO:0042742">
    <property type="term" value="P:defense response to bacterium"/>
    <property type="evidence" value="ECO:0007669"/>
    <property type="project" value="UniProtKB-ARBA"/>
</dbReference>
<comment type="similarity">
    <text evidence="1">Belongs to the disease resistance NB-LRR family.</text>
</comment>
<dbReference type="GO" id="GO:0043531">
    <property type="term" value="F:ADP binding"/>
    <property type="evidence" value="ECO:0007669"/>
    <property type="project" value="InterPro"/>
</dbReference>
<evidence type="ECO:0000313" key="13">
    <source>
        <dbReference type="EMBL" id="CAD6228289.1"/>
    </source>
</evidence>
<dbReference type="InterPro" id="IPR002182">
    <property type="entry name" value="NB-ARC"/>
</dbReference>
<keyword evidence="5" id="KW-0611">Plant defense</keyword>
<dbReference type="EMBL" id="CAJGYO010000005">
    <property type="protein sequence ID" value="CAD6228289.1"/>
    <property type="molecule type" value="Genomic_DNA"/>
</dbReference>
<evidence type="ECO:0000256" key="4">
    <source>
        <dbReference type="ARBA" id="ARBA00022741"/>
    </source>
</evidence>
<dbReference type="Pfam" id="PF00931">
    <property type="entry name" value="NB-ARC"/>
    <property type="match status" value="1"/>
</dbReference>
<dbReference type="Proteomes" id="UP000604825">
    <property type="component" value="Unassembled WGS sequence"/>
</dbReference>
<dbReference type="PANTHER" id="PTHR36766">
    <property type="entry name" value="PLANT BROAD-SPECTRUM MILDEW RESISTANCE PROTEIN RPW8"/>
    <property type="match status" value="1"/>
</dbReference>
<proteinExistence type="inferred from homology"/>